<evidence type="ECO:0000256" key="2">
    <source>
        <dbReference type="ARBA" id="ARBA00022448"/>
    </source>
</evidence>
<dbReference type="RefSeq" id="WP_187065711.1">
    <property type="nucleotide sequence ID" value="NZ_JACRVF010000001.1"/>
</dbReference>
<dbReference type="Gene3D" id="2.170.130.10">
    <property type="entry name" value="TonB-dependent receptor, plug domain"/>
    <property type="match status" value="1"/>
</dbReference>
<reference evidence="12" key="1">
    <citation type="submission" date="2020-08" db="EMBL/GenBank/DDBJ databases">
        <title>Pontibacter sp. SD6 16S ribosomal RNA gene Genome sequencing and assembly.</title>
        <authorList>
            <person name="Kang M."/>
        </authorList>
    </citation>
    <scope>NUCLEOTIDE SEQUENCE</scope>
    <source>
        <strain evidence="12">SD6</strain>
    </source>
</reference>
<dbReference type="PANTHER" id="PTHR30069">
    <property type="entry name" value="TONB-DEPENDENT OUTER MEMBRANE RECEPTOR"/>
    <property type="match status" value="1"/>
</dbReference>
<evidence type="ECO:0000313" key="12">
    <source>
        <dbReference type="EMBL" id="MBC5991722.1"/>
    </source>
</evidence>
<organism evidence="12 13">
    <name type="scientific">Pontibacter cellulosilyticus</name>
    <dbReference type="NCBI Taxonomy" id="1720253"/>
    <lineage>
        <taxon>Bacteria</taxon>
        <taxon>Pseudomonadati</taxon>
        <taxon>Bacteroidota</taxon>
        <taxon>Cytophagia</taxon>
        <taxon>Cytophagales</taxon>
        <taxon>Hymenobacteraceae</taxon>
        <taxon>Pontibacter</taxon>
    </lineage>
</organism>
<dbReference type="AlphaFoldDB" id="A0A923N4S0"/>
<evidence type="ECO:0000256" key="8">
    <source>
        <dbReference type="PROSITE-ProRule" id="PRU01360"/>
    </source>
</evidence>
<feature type="signal peptide" evidence="9">
    <location>
        <begin position="1"/>
        <end position="22"/>
    </location>
</feature>
<dbReference type="InterPro" id="IPR012910">
    <property type="entry name" value="Plug_dom"/>
</dbReference>
<dbReference type="InterPro" id="IPR039426">
    <property type="entry name" value="TonB-dep_rcpt-like"/>
</dbReference>
<dbReference type="PROSITE" id="PS52016">
    <property type="entry name" value="TONB_DEPENDENT_REC_3"/>
    <property type="match status" value="1"/>
</dbReference>
<keyword evidence="4 8" id="KW-0812">Transmembrane</keyword>
<keyword evidence="12" id="KW-0675">Receptor</keyword>
<dbReference type="Proteomes" id="UP000603640">
    <property type="component" value="Unassembled WGS sequence"/>
</dbReference>
<evidence type="ECO:0000256" key="7">
    <source>
        <dbReference type="ARBA" id="ARBA00023237"/>
    </source>
</evidence>
<dbReference type="InterPro" id="IPR008969">
    <property type="entry name" value="CarboxyPept-like_regulatory"/>
</dbReference>
<dbReference type="Pfam" id="PF25183">
    <property type="entry name" value="OMP_b-brl_4"/>
    <property type="match status" value="1"/>
</dbReference>
<keyword evidence="6 8" id="KW-0472">Membrane</keyword>
<dbReference type="PANTHER" id="PTHR30069:SF29">
    <property type="entry name" value="HEMOGLOBIN AND HEMOGLOBIN-HAPTOGLOBIN-BINDING PROTEIN 1-RELATED"/>
    <property type="match status" value="1"/>
</dbReference>
<dbReference type="InterPro" id="IPR057601">
    <property type="entry name" value="Oar-like_b-barrel"/>
</dbReference>
<dbReference type="EMBL" id="JACRVF010000001">
    <property type="protein sequence ID" value="MBC5991722.1"/>
    <property type="molecule type" value="Genomic_DNA"/>
</dbReference>
<evidence type="ECO:0000256" key="1">
    <source>
        <dbReference type="ARBA" id="ARBA00004571"/>
    </source>
</evidence>
<dbReference type="Pfam" id="PF07715">
    <property type="entry name" value="Plug"/>
    <property type="match status" value="1"/>
</dbReference>
<evidence type="ECO:0000256" key="9">
    <source>
        <dbReference type="SAM" id="SignalP"/>
    </source>
</evidence>
<evidence type="ECO:0000256" key="3">
    <source>
        <dbReference type="ARBA" id="ARBA00022452"/>
    </source>
</evidence>
<dbReference type="GO" id="GO:0044718">
    <property type="term" value="P:siderophore transmembrane transport"/>
    <property type="evidence" value="ECO:0007669"/>
    <property type="project" value="TreeGrafter"/>
</dbReference>
<dbReference type="InterPro" id="IPR037066">
    <property type="entry name" value="Plug_dom_sf"/>
</dbReference>
<feature type="domain" description="TonB-dependent receptor plug" evidence="10">
    <location>
        <begin position="149"/>
        <end position="224"/>
    </location>
</feature>
<keyword evidence="2 8" id="KW-0813">Transport</keyword>
<comment type="caution">
    <text evidence="12">The sequence shown here is derived from an EMBL/GenBank/DDBJ whole genome shotgun (WGS) entry which is preliminary data.</text>
</comment>
<comment type="similarity">
    <text evidence="8">Belongs to the TonB-dependent receptor family.</text>
</comment>
<evidence type="ECO:0000256" key="6">
    <source>
        <dbReference type="ARBA" id="ARBA00023136"/>
    </source>
</evidence>
<accession>A0A923N4S0</accession>
<gene>
    <name evidence="12" type="ORF">H8S84_02610</name>
</gene>
<dbReference type="GO" id="GO:0009279">
    <property type="term" value="C:cell outer membrane"/>
    <property type="evidence" value="ECO:0007669"/>
    <property type="project" value="UniProtKB-SubCell"/>
</dbReference>
<evidence type="ECO:0000313" key="13">
    <source>
        <dbReference type="Proteomes" id="UP000603640"/>
    </source>
</evidence>
<dbReference type="Pfam" id="PF13715">
    <property type="entry name" value="CarbopepD_reg_2"/>
    <property type="match status" value="1"/>
</dbReference>
<proteinExistence type="inferred from homology"/>
<dbReference type="GO" id="GO:0015344">
    <property type="term" value="F:siderophore uptake transmembrane transporter activity"/>
    <property type="evidence" value="ECO:0007669"/>
    <property type="project" value="TreeGrafter"/>
</dbReference>
<keyword evidence="7 8" id="KW-0998">Cell outer membrane</keyword>
<dbReference type="InterPro" id="IPR036942">
    <property type="entry name" value="Beta-barrel_TonB_sf"/>
</dbReference>
<dbReference type="Gene3D" id="2.40.170.20">
    <property type="entry name" value="TonB-dependent receptor, beta-barrel domain"/>
    <property type="match status" value="1"/>
</dbReference>
<sequence>MRITLYTFSLLLILLATNTASVAQQFYTLSGRVLDAQTGEALAGATLFLKETKEAGAVTDATGKYNFAAPAGNYTLVTRYIGYDDLEQQVVLDKSKQLTIRLNAKTYGVQEVEVIAERRPPITQSATMGQLDIPLETIKTLPVLFGEVDILKTIQLMPGVQSGGEGNTGFYVRGGGSDQNLVLLDKATIYNPGHLLNFFSVFNSDAIVNTTLIKGSMPAKYGGRLSSVLDVEMKDGSMSDYSAEGGIGLIASRLSVQGPFAKEKASFILSGRRTYIDVLTEPFLKDTEQGGVPYFFYDLNGKLTYTLSQKDRLYLSGYYGRDKGTLNLSDGRFTSDFKWGNASATARWNHLFSDKLFMDATALLSNYNFEFTWEYGGYTTVLESGVRDYSFNLDFDYTPNVRHHLQYGIQYTYHTLRPRTGQAEGEAGEAFATDRIKPKYAHETALYLSDDWNVTDKLLLNLGLRSSYFMQVGPFNLYQFNQNEQVTDSARYGSNDKVKAFHNLEPRIALRYTLNSKSSVKAAFTKSAQYLHLVSNAYTTLPLDVWVPSSAIVAPQRATQYALGYFRSMKDNLYEGSVEVYYKDMQNQLEYREGYAPGPSNRDLEYEFVSGSGESYGVELFLRKNLGNLQGWFGYTLSRTTRTFPDINSGETFPARFDRRHDLSVVANYKLNDKWTFGGSFIYGTGQATTMPVRRYFIEGNVVYQYGDRNSFRMEPTHRLDLAATLEGKKYKNIQSSFTFSIYNVYGRRNPFLYYIDNEGTAYSESINLQAKKVSIIPFPLPSVTWNFSWK</sequence>
<dbReference type="Gene3D" id="2.60.40.1120">
    <property type="entry name" value="Carboxypeptidase-like, regulatory domain"/>
    <property type="match status" value="1"/>
</dbReference>
<feature type="domain" description="TonB-dependent transporter Oar-like beta-barrel" evidence="11">
    <location>
        <begin position="440"/>
        <end position="531"/>
    </location>
</feature>
<feature type="chain" id="PRO_5037134519" evidence="9">
    <location>
        <begin position="23"/>
        <end position="791"/>
    </location>
</feature>
<keyword evidence="3 8" id="KW-1134">Transmembrane beta strand</keyword>
<dbReference type="SUPFAM" id="SSF56935">
    <property type="entry name" value="Porins"/>
    <property type="match status" value="1"/>
</dbReference>
<evidence type="ECO:0000256" key="4">
    <source>
        <dbReference type="ARBA" id="ARBA00022692"/>
    </source>
</evidence>
<name>A0A923N4S0_9BACT</name>
<evidence type="ECO:0000259" key="11">
    <source>
        <dbReference type="Pfam" id="PF25183"/>
    </source>
</evidence>
<protein>
    <submittedName>
        <fullName evidence="12">TonB-dependent receptor</fullName>
    </submittedName>
</protein>
<comment type="subcellular location">
    <subcellularLocation>
        <location evidence="1 8">Cell outer membrane</location>
        <topology evidence="1 8">Multi-pass membrane protein</topology>
    </subcellularLocation>
</comment>
<dbReference type="SUPFAM" id="SSF49464">
    <property type="entry name" value="Carboxypeptidase regulatory domain-like"/>
    <property type="match status" value="1"/>
</dbReference>
<evidence type="ECO:0000259" key="10">
    <source>
        <dbReference type="Pfam" id="PF07715"/>
    </source>
</evidence>
<evidence type="ECO:0000256" key="5">
    <source>
        <dbReference type="ARBA" id="ARBA00022729"/>
    </source>
</evidence>
<keyword evidence="13" id="KW-1185">Reference proteome</keyword>
<keyword evidence="5 9" id="KW-0732">Signal</keyword>